<feature type="region of interest" description="Disordered" evidence="1">
    <location>
        <begin position="1"/>
        <end position="33"/>
    </location>
</feature>
<organism evidence="2 3">
    <name type="scientific">Lagenidium giganteum</name>
    <dbReference type="NCBI Taxonomy" id="4803"/>
    <lineage>
        <taxon>Eukaryota</taxon>
        <taxon>Sar</taxon>
        <taxon>Stramenopiles</taxon>
        <taxon>Oomycota</taxon>
        <taxon>Peronosporomycetes</taxon>
        <taxon>Pythiales</taxon>
        <taxon>Pythiaceae</taxon>
    </lineage>
</organism>
<evidence type="ECO:0000313" key="3">
    <source>
        <dbReference type="Proteomes" id="UP001146120"/>
    </source>
</evidence>
<dbReference type="EMBL" id="DAKRPA010000237">
    <property type="protein sequence ID" value="DAZ94699.1"/>
    <property type="molecule type" value="Genomic_DNA"/>
</dbReference>
<dbReference type="Proteomes" id="UP001146120">
    <property type="component" value="Unassembled WGS sequence"/>
</dbReference>
<proteinExistence type="predicted"/>
<gene>
    <name evidence="2" type="ORF">N0F65_000014</name>
</gene>
<comment type="caution">
    <text evidence="2">The sequence shown here is derived from an EMBL/GenBank/DDBJ whole genome shotgun (WGS) entry which is preliminary data.</text>
</comment>
<feature type="compositionally biased region" description="Basic residues" evidence="1">
    <location>
        <begin position="23"/>
        <end position="33"/>
    </location>
</feature>
<evidence type="ECO:0000256" key="1">
    <source>
        <dbReference type="SAM" id="MobiDB-lite"/>
    </source>
</evidence>
<name>A0AAV2YNN0_9STRA</name>
<evidence type="ECO:0000313" key="2">
    <source>
        <dbReference type="EMBL" id="DAZ94699.1"/>
    </source>
</evidence>
<keyword evidence="3" id="KW-1185">Reference proteome</keyword>
<dbReference type="AlphaFoldDB" id="A0AAV2YNN0"/>
<reference evidence="2" key="2">
    <citation type="journal article" date="2023" name="Microbiol Resour">
        <title>Decontamination and Annotation of the Draft Genome Sequence of the Oomycete Lagenidium giganteum ARSEF 373.</title>
        <authorList>
            <person name="Morgan W.R."/>
            <person name="Tartar A."/>
        </authorList>
    </citation>
    <scope>NUCLEOTIDE SEQUENCE</scope>
    <source>
        <strain evidence="2">ARSEF 373</strain>
    </source>
</reference>
<protein>
    <submittedName>
        <fullName evidence="2">Uncharacterized protein</fullName>
    </submittedName>
</protein>
<reference evidence="2" key="1">
    <citation type="submission" date="2022-11" db="EMBL/GenBank/DDBJ databases">
        <authorList>
            <person name="Morgan W.R."/>
            <person name="Tartar A."/>
        </authorList>
    </citation>
    <scope>NUCLEOTIDE SEQUENCE</scope>
    <source>
        <strain evidence="2">ARSEF 373</strain>
    </source>
</reference>
<accession>A0AAV2YNN0</accession>
<sequence>MARATPRPQVGQAQVFGRDLGRARVRAPHIKAR</sequence>